<comment type="caution">
    <text evidence="1">The sequence shown here is derived from an EMBL/GenBank/DDBJ whole genome shotgun (WGS) entry which is preliminary data.</text>
</comment>
<evidence type="ECO:0000313" key="2">
    <source>
        <dbReference type="Proteomes" id="UP000242519"/>
    </source>
</evidence>
<evidence type="ECO:0000313" key="1">
    <source>
        <dbReference type="EMBL" id="OWP03187.1"/>
    </source>
</evidence>
<dbReference type="InParanoid" id="A0A218Z560"/>
<gene>
    <name evidence="1" type="ORF">B2J93_7213</name>
</gene>
<dbReference type="AlphaFoldDB" id="A0A218Z560"/>
<dbReference type="Proteomes" id="UP000242519">
    <property type="component" value="Unassembled WGS sequence"/>
</dbReference>
<keyword evidence="2" id="KW-1185">Reference proteome</keyword>
<dbReference type="EMBL" id="MZNU01000188">
    <property type="protein sequence ID" value="OWP03187.1"/>
    <property type="molecule type" value="Genomic_DNA"/>
</dbReference>
<accession>A0A218Z560</accession>
<protein>
    <submittedName>
        <fullName evidence="1">Uncharacterized protein</fullName>
    </submittedName>
</protein>
<sequence length="173" mass="19202">MTAPGLPGIYNGIGTAWRQDFASPEVGQLLHDALNAQPVITSSLYCGHDYLPKSFRARILQLQALRTQDKQLARQSATEALHMTRELCLAAHVLGFPRDKVALLELVVMAEDLCEQLGGPLSELRQALPDFEKFFDGMQGPGSWGVKVLDSYFCMVDTMHTRQPEEGPDPRHP</sequence>
<organism evidence="1 2">
    <name type="scientific">Diplocarpon coronariae</name>
    <dbReference type="NCBI Taxonomy" id="2795749"/>
    <lineage>
        <taxon>Eukaryota</taxon>
        <taxon>Fungi</taxon>
        <taxon>Dikarya</taxon>
        <taxon>Ascomycota</taxon>
        <taxon>Pezizomycotina</taxon>
        <taxon>Leotiomycetes</taxon>
        <taxon>Helotiales</taxon>
        <taxon>Drepanopezizaceae</taxon>
        <taxon>Diplocarpon</taxon>
    </lineage>
</organism>
<name>A0A218Z560_9HELO</name>
<proteinExistence type="predicted"/>
<reference evidence="1 2" key="1">
    <citation type="submission" date="2017-04" db="EMBL/GenBank/DDBJ databases">
        <title>Draft genome sequence of Marssonina coronaria NL1: causal agent of apple blotch.</title>
        <authorList>
            <person name="Cheng Q."/>
        </authorList>
    </citation>
    <scope>NUCLEOTIDE SEQUENCE [LARGE SCALE GENOMIC DNA]</scope>
    <source>
        <strain evidence="1 2">NL1</strain>
    </source>
</reference>